<feature type="domain" description="Peptidase M16 C-terminal" evidence="4">
    <location>
        <begin position="227"/>
        <end position="403"/>
    </location>
</feature>
<comment type="caution">
    <text evidence="5">The sequence shown here is derived from an EMBL/GenBank/DDBJ whole genome shotgun (WGS) entry which is preliminary data.</text>
</comment>
<comment type="similarity">
    <text evidence="1">Belongs to the peptidase M16 family.</text>
</comment>
<feature type="domain" description="Peptidase M16 N-terminal" evidence="3">
    <location>
        <begin position="62"/>
        <end position="219"/>
    </location>
</feature>
<sequence length="935" mass="103230">MKLLSLCLLSAGLISPSFACSNLKPNSSAVGIAQTCDKSLGIKKITSVEGITEYRLANGLRVLLFPDASKPTITTNLVYMVGSRHENYGETGMAHLLEHLLFKPSANFGRKKGSKTPVEILNQTGAEFNGTTWYDRTNYYATFPANDDNLKQMLAMEADRMVNAAIDQNDLWNPLTQKGEMTVVRNEFEIGENDPVGVTTERIQALAFDWHNYGKSTIGARSDIEKVNIPRLRAFYKKYYQPDNAVLMIAGQIQEEKILRLIQQVFGKIPKPNRVIEPTYTSEPAQDGERAVTIRRSGGTQYLGVGYHFAPSAHIESAALSLLAEILVSPPSGRLHKALVESKLATEVSFNSVSNLEPSYGIFGASVAKDGNLELVQETMLKVLENLKSQPITQEELERAKQSVRKNIQLTLADTSSLTLALTESLAAGDWRLFFLERDRLNQMSLSDLQSVAEKYLKQTNRTIGRFIPTDVIDRTEVPATPDVQSMVQAYRGQAVLAQGEAFSTTPENIESRTQRSVLSNGMKLALLPKKTKGAMVNVNMQLHMGNENSLQGLAQVGQITAAMLMKGTERLSRQELKDAFAQLNADISISGGAQGITANITTTRDKLPATIDLLAEVLQKPNFSANEFTEFQLAFINTIEQSIPEPQAQASNAMARLIDAREKGHVMHVDTLQEQIEAVKTIQVDQLRQFHTAFYGSNHANFAAVGDFDQDALKRQLENLFGKWQAKQGYQRIPNLIKQVRGERLALNTPDKTSSFLLSIHPINMNDQADMYPAFLMANHMLGGGALRSRLADRIRQKEGLSYAVGSFASVPAHEPVGMWAAYAMSAPQNVGKVEAALREELQLVLKEGFTEAELSEAKKAWRQSEEVTRSQDSGLASLLSAYLSLNRTLQFDKALETKVAALNVKQVNQAIREFIQVENLSIIAAGDQSKTAQ</sequence>
<protein>
    <submittedName>
        <fullName evidence="5">Insulinase family protein</fullName>
    </submittedName>
</protein>
<dbReference type="Gene3D" id="3.30.830.10">
    <property type="entry name" value="Metalloenzyme, LuxS/M16 peptidase-like"/>
    <property type="match status" value="4"/>
</dbReference>
<feature type="signal peptide" evidence="2">
    <location>
        <begin position="1"/>
        <end position="19"/>
    </location>
</feature>
<dbReference type="SUPFAM" id="SSF63411">
    <property type="entry name" value="LuxS/MPP-like metallohydrolase"/>
    <property type="match status" value="4"/>
</dbReference>
<proteinExistence type="inferred from homology"/>
<accession>A0A941IED8</accession>
<dbReference type="RefSeq" id="WP_212676103.1">
    <property type="nucleotide sequence ID" value="NZ_JAGSPJ010000005.1"/>
</dbReference>
<dbReference type="Pfam" id="PF00675">
    <property type="entry name" value="Peptidase_M16"/>
    <property type="match status" value="2"/>
</dbReference>
<evidence type="ECO:0000259" key="4">
    <source>
        <dbReference type="Pfam" id="PF05193"/>
    </source>
</evidence>
<organism evidence="5 6">
    <name type="scientific">Undibacterium fentianense</name>
    <dbReference type="NCBI Taxonomy" id="2828728"/>
    <lineage>
        <taxon>Bacteria</taxon>
        <taxon>Pseudomonadati</taxon>
        <taxon>Pseudomonadota</taxon>
        <taxon>Betaproteobacteria</taxon>
        <taxon>Burkholderiales</taxon>
        <taxon>Oxalobacteraceae</taxon>
        <taxon>Undibacterium</taxon>
    </lineage>
</organism>
<evidence type="ECO:0000256" key="1">
    <source>
        <dbReference type="ARBA" id="ARBA00007261"/>
    </source>
</evidence>
<dbReference type="PANTHER" id="PTHR11851:SF49">
    <property type="entry name" value="MITOCHONDRIAL-PROCESSING PEPTIDASE SUBUNIT ALPHA"/>
    <property type="match status" value="1"/>
</dbReference>
<feature type="domain" description="Peptidase M16 N-terminal" evidence="3">
    <location>
        <begin position="530"/>
        <end position="647"/>
    </location>
</feature>
<evidence type="ECO:0000256" key="2">
    <source>
        <dbReference type="SAM" id="SignalP"/>
    </source>
</evidence>
<keyword evidence="6" id="KW-1185">Reference proteome</keyword>
<dbReference type="InterPro" id="IPR007863">
    <property type="entry name" value="Peptidase_M16_C"/>
</dbReference>
<dbReference type="PANTHER" id="PTHR11851">
    <property type="entry name" value="METALLOPROTEASE"/>
    <property type="match status" value="1"/>
</dbReference>
<dbReference type="InterPro" id="IPR011249">
    <property type="entry name" value="Metalloenz_LuxS/M16"/>
</dbReference>
<dbReference type="EMBL" id="JAGSPJ010000005">
    <property type="protein sequence ID" value="MBR7800988.1"/>
    <property type="molecule type" value="Genomic_DNA"/>
</dbReference>
<gene>
    <name evidence="5" type="ORF">KDM90_13345</name>
</gene>
<feature type="domain" description="Peptidase M16 C-terminal" evidence="4">
    <location>
        <begin position="683"/>
        <end position="861"/>
    </location>
</feature>
<dbReference type="Proteomes" id="UP000678545">
    <property type="component" value="Unassembled WGS sequence"/>
</dbReference>
<dbReference type="GO" id="GO:0046872">
    <property type="term" value="F:metal ion binding"/>
    <property type="evidence" value="ECO:0007669"/>
    <property type="project" value="InterPro"/>
</dbReference>
<evidence type="ECO:0000313" key="6">
    <source>
        <dbReference type="Proteomes" id="UP000678545"/>
    </source>
</evidence>
<keyword evidence="2" id="KW-0732">Signal</keyword>
<dbReference type="AlphaFoldDB" id="A0A941IED8"/>
<feature type="chain" id="PRO_5036806486" evidence="2">
    <location>
        <begin position="20"/>
        <end position="935"/>
    </location>
</feature>
<evidence type="ECO:0000313" key="5">
    <source>
        <dbReference type="EMBL" id="MBR7800988.1"/>
    </source>
</evidence>
<evidence type="ECO:0000259" key="3">
    <source>
        <dbReference type="Pfam" id="PF00675"/>
    </source>
</evidence>
<dbReference type="Pfam" id="PF05193">
    <property type="entry name" value="Peptidase_M16_C"/>
    <property type="match status" value="2"/>
</dbReference>
<dbReference type="InterPro" id="IPR050361">
    <property type="entry name" value="MPP/UQCRC_Complex"/>
</dbReference>
<name>A0A941IED8_9BURK</name>
<dbReference type="InterPro" id="IPR011765">
    <property type="entry name" value="Pept_M16_N"/>
</dbReference>
<reference evidence="5" key="1">
    <citation type="submission" date="2021-04" db="EMBL/GenBank/DDBJ databases">
        <title>novel species isolated from subtropical streams in China.</title>
        <authorList>
            <person name="Lu H."/>
        </authorList>
    </citation>
    <scope>NUCLEOTIDE SEQUENCE</scope>
    <source>
        <strain evidence="5">FT137W</strain>
    </source>
</reference>